<dbReference type="AlphaFoldDB" id="A0A0A9GUV7"/>
<reference evidence="2" key="1">
    <citation type="submission" date="2014-09" db="EMBL/GenBank/DDBJ databases">
        <authorList>
            <person name="Magalhaes I.L.F."/>
            <person name="Oliveira U."/>
            <person name="Santos F.R."/>
            <person name="Vidigal T.H.D.A."/>
            <person name="Brescovit A.D."/>
            <person name="Santos A.J."/>
        </authorList>
    </citation>
    <scope>NUCLEOTIDE SEQUENCE</scope>
    <source>
        <tissue evidence="2">Shoot tissue taken approximately 20 cm above the soil surface</tissue>
    </source>
</reference>
<proteinExistence type="predicted"/>
<dbReference type="EMBL" id="GBRH01171550">
    <property type="protein sequence ID" value="JAE26346.1"/>
    <property type="molecule type" value="Transcribed_RNA"/>
</dbReference>
<reference evidence="2" key="2">
    <citation type="journal article" date="2015" name="Data Brief">
        <title>Shoot transcriptome of the giant reed, Arundo donax.</title>
        <authorList>
            <person name="Barrero R.A."/>
            <person name="Guerrero F.D."/>
            <person name="Moolhuijzen P."/>
            <person name="Goolsby J.A."/>
            <person name="Tidwell J."/>
            <person name="Bellgard S.E."/>
            <person name="Bellgard M.I."/>
        </authorList>
    </citation>
    <scope>NUCLEOTIDE SEQUENCE</scope>
    <source>
        <tissue evidence="2">Shoot tissue taken approximately 20 cm above the soil surface</tissue>
    </source>
</reference>
<feature type="region of interest" description="Disordered" evidence="1">
    <location>
        <begin position="1"/>
        <end position="23"/>
    </location>
</feature>
<organism evidence="2">
    <name type="scientific">Arundo donax</name>
    <name type="common">Giant reed</name>
    <name type="synonym">Donax arundinaceus</name>
    <dbReference type="NCBI Taxonomy" id="35708"/>
    <lineage>
        <taxon>Eukaryota</taxon>
        <taxon>Viridiplantae</taxon>
        <taxon>Streptophyta</taxon>
        <taxon>Embryophyta</taxon>
        <taxon>Tracheophyta</taxon>
        <taxon>Spermatophyta</taxon>
        <taxon>Magnoliopsida</taxon>
        <taxon>Liliopsida</taxon>
        <taxon>Poales</taxon>
        <taxon>Poaceae</taxon>
        <taxon>PACMAD clade</taxon>
        <taxon>Arundinoideae</taxon>
        <taxon>Arundineae</taxon>
        <taxon>Arundo</taxon>
    </lineage>
</organism>
<accession>A0A0A9GUV7</accession>
<evidence type="ECO:0000256" key="1">
    <source>
        <dbReference type="SAM" id="MobiDB-lite"/>
    </source>
</evidence>
<evidence type="ECO:0000313" key="2">
    <source>
        <dbReference type="EMBL" id="JAE26346.1"/>
    </source>
</evidence>
<sequence>MMCAGTKGKNPLNSISSHKASPLPVSPSSYMLILEKQASSLSPSIDARLVRISLFMNKTHWFQKKDRAFACFSSISESTANSGWDASHSM</sequence>
<name>A0A0A9GUV7_ARUDO</name>
<protein>
    <submittedName>
        <fullName evidence="2">Uncharacterized protein</fullName>
    </submittedName>
</protein>